<name>A0A4Y7R989_9FIRM</name>
<dbReference type="EMBL" id="QFGA01000002">
    <property type="protein sequence ID" value="TEB05243.1"/>
    <property type="molecule type" value="Genomic_DNA"/>
</dbReference>
<proteinExistence type="predicted"/>
<organism evidence="1 2">
    <name type="scientific">Pelotomaculum schinkii</name>
    <dbReference type="NCBI Taxonomy" id="78350"/>
    <lineage>
        <taxon>Bacteria</taxon>
        <taxon>Bacillati</taxon>
        <taxon>Bacillota</taxon>
        <taxon>Clostridia</taxon>
        <taxon>Eubacteriales</taxon>
        <taxon>Desulfotomaculaceae</taxon>
        <taxon>Pelotomaculum</taxon>
    </lineage>
</organism>
<dbReference type="RefSeq" id="WP_190240351.1">
    <property type="nucleotide sequence ID" value="NZ_QFGA01000002.1"/>
</dbReference>
<accession>A0A4Y7R989</accession>
<reference evidence="1 2" key="1">
    <citation type="journal article" date="2018" name="Environ. Microbiol.">
        <title>Novel energy conservation strategies and behaviour of Pelotomaculum schinkii driving syntrophic propionate catabolism.</title>
        <authorList>
            <person name="Hidalgo-Ahumada C.A.P."/>
            <person name="Nobu M.K."/>
            <person name="Narihiro T."/>
            <person name="Tamaki H."/>
            <person name="Liu W.T."/>
            <person name="Kamagata Y."/>
            <person name="Stams A.J.M."/>
            <person name="Imachi H."/>
            <person name="Sousa D.Z."/>
        </authorList>
    </citation>
    <scope>NUCLEOTIDE SEQUENCE [LARGE SCALE GENOMIC DNA]</scope>
    <source>
        <strain evidence="1 2">HH</strain>
    </source>
</reference>
<keyword evidence="2" id="KW-1185">Reference proteome</keyword>
<comment type="caution">
    <text evidence="1">The sequence shown here is derived from an EMBL/GenBank/DDBJ whole genome shotgun (WGS) entry which is preliminary data.</text>
</comment>
<dbReference type="AlphaFoldDB" id="A0A4Y7R989"/>
<evidence type="ECO:0000313" key="1">
    <source>
        <dbReference type="EMBL" id="TEB05243.1"/>
    </source>
</evidence>
<protein>
    <submittedName>
        <fullName evidence="1">Uncharacterized protein</fullName>
    </submittedName>
</protein>
<gene>
    <name evidence="1" type="ORF">Psch_02284</name>
</gene>
<evidence type="ECO:0000313" key="2">
    <source>
        <dbReference type="Proteomes" id="UP000298324"/>
    </source>
</evidence>
<dbReference type="Proteomes" id="UP000298324">
    <property type="component" value="Unassembled WGS sequence"/>
</dbReference>
<sequence>MENDLWYAGEGFWVAYCEDADTIAEFKKIKEMQESATYFHFRARGKRASQFRFHQGEILERGQCLLSYVCSRLHLNFYAALELYRNNESTPYMEKYPDSTYQLELFPEKYRRSSKKKPDLNKS</sequence>